<dbReference type="Proteomes" id="UP000288178">
    <property type="component" value="Unassembled WGS sequence"/>
</dbReference>
<dbReference type="AlphaFoldDB" id="A0A3S2U1S8"/>
<gene>
    <name evidence="2" type="ORF">ENE75_17055</name>
</gene>
<comment type="caution">
    <text evidence="2">The sequence shown here is derived from an EMBL/GenBank/DDBJ whole genome shotgun (WGS) entry which is preliminary data.</text>
</comment>
<name>A0A3S2U1S8_9BURK</name>
<organism evidence="2 3">
    <name type="scientific">Rubrivivax albus</name>
    <dbReference type="NCBI Taxonomy" id="2499835"/>
    <lineage>
        <taxon>Bacteria</taxon>
        <taxon>Pseudomonadati</taxon>
        <taxon>Pseudomonadota</taxon>
        <taxon>Betaproteobacteria</taxon>
        <taxon>Burkholderiales</taxon>
        <taxon>Sphaerotilaceae</taxon>
        <taxon>Rubrivivax</taxon>
    </lineage>
</organism>
<reference evidence="2 3" key="1">
    <citation type="submission" date="2019-01" db="EMBL/GenBank/DDBJ databases">
        <authorList>
            <person name="Chen W.-M."/>
        </authorList>
    </citation>
    <scope>NUCLEOTIDE SEQUENCE [LARGE SCALE GENOMIC DNA]</scope>
    <source>
        <strain evidence="2 3">ICH-3</strain>
    </source>
</reference>
<evidence type="ECO:0008006" key="4">
    <source>
        <dbReference type="Google" id="ProtNLM"/>
    </source>
</evidence>
<dbReference type="EMBL" id="SACT01000006">
    <property type="protein sequence ID" value="RVT50217.1"/>
    <property type="molecule type" value="Genomic_DNA"/>
</dbReference>
<evidence type="ECO:0000313" key="2">
    <source>
        <dbReference type="EMBL" id="RVT50217.1"/>
    </source>
</evidence>
<sequence>MAATALSAAAAEPVRAQPSKPGPVQAPFWGDALFHVYQGKTFSALTTLMASQQFGRVAPHADEAEATRGGLLLAYGLHREAEAVFTALAERGTTAALRDKAWFHLAKIRWQRGLPAEADAALARVAGPLDAELETDRQLLAAQVRLALGDPAGAAARLQALAEDAEGTPYARYNLGVALLEGQRRADGRAWLDRLGQMPVTTRPPEERRALRDKANLTLGFDALRHGEPAPARQALERVRLNGPFANPALLAFGWAALEDKAPRQALVPWQELLQRNPSDPAVLEARLAVPHALVELKADAAAVQGYTEALAAYAAEAQALTDTITALQGGALVDTLIAGNPGADLGWGWTAEALPADLPHRAQLAPVLATHAWQSALKDQRDLRFFLQHLGRWQRDLLSFDTMLATREQRFAAMLPATRDTRLADTQARLAAEQRTLAGALAAADARALADERERALIERLDRAQRTLASLPDDDASRTLRDRVQRVAGALEWQLSVAVPERRWAARKALREIETELASSAERMATLQAAQRDEPQRFAGFAGRIAALRTRIATLLPQVAALQAEQQTELQAVAIRHLKDQQARLAEYTTQARFALARLQDPATLAQRGDASEAPDAPR</sequence>
<dbReference type="OrthoDB" id="6072288at2"/>
<evidence type="ECO:0000313" key="3">
    <source>
        <dbReference type="Proteomes" id="UP000288178"/>
    </source>
</evidence>
<evidence type="ECO:0000256" key="1">
    <source>
        <dbReference type="SAM" id="MobiDB-lite"/>
    </source>
</evidence>
<feature type="compositionally biased region" description="Low complexity" evidence="1">
    <location>
        <begin position="1"/>
        <end position="11"/>
    </location>
</feature>
<proteinExistence type="predicted"/>
<dbReference type="InterPro" id="IPR011990">
    <property type="entry name" value="TPR-like_helical_dom_sf"/>
</dbReference>
<feature type="region of interest" description="Disordered" evidence="1">
    <location>
        <begin position="1"/>
        <end position="22"/>
    </location>
</feature>
<keyword evidence="3" id="KW-1185">Reference proteome</keyword>
<protein>
    <recommendedName>
        <fullName evidence="4">Tetratricopeptide repeat protein</fullName>
    </recommendedName>
</protein>
<dbReference type="Gene3D" id="1.25.40.10">
    <property type="entry name" value="Tetratricopeptide repeat domain"/>
    <property type="match status" value="2"/>
</dbReference>
<accession>A0A3S2U1S8</accession>